<dbReference type="Gene3D" id="3.40.30.10">
    <property type="entry name" value="Glutaredoxin"/>
    <property type="match status" value="1"/>
</dbReference>
<name>A0A1S1MRD5_9GAMM</name>
<dbReference type="PANTHER" id="PTHR42852">
    <property type="entry name" value="THIOL:DISULFIDE INTERCHANGE PROTEIN DSBE"/>
    <property type="match status" value="1"/>
</dbReference>
<dbReference type="Proteomes" id="UP000179786">
    <property type="component" value="Unassembled WGS sequence"/>
</dbReference>
<keyword evidence="4" id="KW-1185">Reference proteome</keyword>
<protein>
    <recommendedName>
        <fullName evidence="2">Thioredoxin domain-containing protein</fullName>
    </recommendedName>
</protein>
<dbReference type="SUPFAM" id="SSF52833">
    <property type="entry name" value="Thioredoxin-like"/>
    <property type="match status" value="1"/>
</dbReference>
<feature type="signal peptide" evidence="1">
    <location>
        <begin position="1"/>
        <end position="19"/>
    </location>
</feature>
<reference evidence="3 4" key="1">
    <citation type="submission" date="2016-09" db="EMBL/GenBank/DDBJ databases">
        <title>Pseudoalteromonas amylolytica sp. nov., isolated from the surface seawater.</title>
        <authorList>
            <person name="Wu Y.-H."/>
            <person name="Cheng H."/>
            <person name="Jin X.-B."/>
            <person name="Wang C.-S."/>
            <person name="Xu X.-W."/>
        </authorList>
    </citation>
    <scope>NUCLEOTIDE SEQUENCE [LARGE SCALE GENOMIC DNA]</scope>
    <source>
        <strain evidence="3 4">JW1</strain>
    </source>
</reference>
<dbReference type="EMBL" id="MKJU01000038">
    <property type="protein sequence ID" value="OHU86468.1"/>
    <property type="molecule type" value="Genomic_DNA"/>
</dbReference>
<dbReference type="STRING" id="1859457.BET10_01615"/>
<feature type="chain" id="PRO_5010185613" description="Thioredoxin domain-containing protein" evidence="1">
    <location>
        <begin position="20"/>
        <end position="159"/>
    </location>
</feature>
<sequence length="159" mass="18247">MRNTLTALLIGLSSLTLNAESHAQPRYIQGKTLQGDHVNTQGKVTYLKFWATWCRYCIEEMPHLNRIYNNRSPRLEVLSINIGLNQSEDLVKRFLDNNQYQIATLFDSDSSITRRFDVIGTPTHILLDEQGNEIYRTALMDEALQTALSTYLAKELSHD</sequence>
<dbReference type="CDD" id="cd02966">
    <property type="entry name" value="TlpA_like_family"/>
    <property type="match status" value="1"/>
</dbReference>
<dbReference type="AlphaFoldDB" id="A0A1S1MRD5"/>
<evidence type="ECO:0000313" key="4">
    <source>
        <dbReference type="Proteomes" id="UP000179786"/>
    </source>
</evidence>
<comment type="caution">
    <text evidence="3">The sequence shown here is derived from an EMBL/GenBank/DDBJ whole genome shotgun (WGS) entry which is preliminary data.</text>
</comment>
<dbReference type="InterPro" id="IPR013740">
    <property type="entry name" value="Redoxin"/>
</dbReference>
<organism evidence="3 4">
    <name type="scientific">Pseudoalteromonas amylolytica</name>
    <dbReference type="NCBI Taxonomy" id="1859457"/>
    <lineage>
        <taxon>Bacteria</taxon>
        <taxon>Pseudomonadati</taxon>
        <taxon>Pseudomonadota</taxon>
        <taxon>Gammaproteobacteria</taxon>
        <taxon>Alteromonadales</taxon>
        <taxon>Pseudoalteromonadaceae</taxon>
        <taxon>Pseudoalteromonas</taxon>
    </lineage>
</organism>
<feature type="domain" description="Thioredoxin" evidence="2">
    <location>
        <begin position="13"/>
        <end position="149"/>
    </location>
</feature>
<accession>A0A1S1MRD5</accession>
<dbReference type="InterPro" id="IPR036249">
    <property type="entry name" value="Thioredoxin-like_sf"/>
</dbReference>
<evidence type="ECO:0000256" key="1">
    <source>
        <dbReference type="SAM" id="SignalP"/>
    </source>
</evidence>
<dbReference type="GO" id="GO:0016491">
    <property type="term" value="F:oxidoreductase activity"/>
    <property type="evidence" value="ECO:0007669"/>
    <property type="project" value="InterPro"/>
</dbReference>
<evidence type="ECO:0000313" key="3">
    <source>
        <dbReference type="EMBL" id="OHU86468.1"/>
    </source>
</evidence>
<dbReference type="PROSITE" id="PS51352">
    <property type="entry name" value="THIOREDOXIN_2"/>
    <property type="match status" value="1"/>
</dbReference>
<dbReference type="Pfam" id="PF08534">
    <property type="entry name" value="Redoxin"/>
    <property type="match status" value="1"/>
</dbReference>
<dbReference type="InterPro" id="IPR050553">
    <property type="entry name" value="Thioredoxin_ResA/DsbE_sf"/>
</dbReference>
<dbReference type="InterPro" id="IPR013766">
    <property type="entry name" value="Thioredoxin_domain"/>
</dbReference>
<gene>
    <name evidence="3" type="ORF">BET10_01615</name>
</gene>
<keyword evidence="1" id="KW-0732">Signal</keyword>
<dbReference type="PANTHER" id="PTHR42852:SF13">
    <property type="entry name" value="PROTEIN DIPZ"/>
    <property type="match status" value="1"/>
</dbReference>
<proteinExistence type="predicted"/>
<evidence type="ECO:0000259" key="2">
    <source>
        <dbReference type="PROSITE" id="PS51352"/>
    </source>
</evidence>